<organism evidence="2 3">
    <name type="scientific">Neonectria magnoliae</name>
    <dbReference type="NCBI Taxonomy" id="2732573"/>
    <lineage>
        <taxon>Eukaryota</taxon>
        <taxon>Fungi</taxon>
        <taxon>Dikarya</taxon>
        <taxon>Ascomycota</taxon>
        <taxon>Pezizomycotina</taxon>
        <taxon>Sordariomycetes</taxon>
        <taxon>Hypocreomycetidae</taxon>
        <taxon>Hypocreales</taxon>
        <taxon>Nectriaceae</taxon>
        <taxon>Neonectria</taxon>
    </lineage>
</organism>
<dbReference type="Pfam" id="PF13302">
    <property type="entry name" value="Acetyltransf_3"/>
    <property type="match status" value="1"/>
</dbReference>
<name>A0ABR1I8Q1_9HYPO</name>
<gene>
    <name evidence="2" type="ORF">QQZ08_004397</name>
</gene>
<evidence type="ECO:0000259" key="1">
    <source>
        <dbReference type="PROSITE" id="PS51186"/>
    </source>
</evidence>
<dbReference type="InterPro" id="IPR051531">
    <property type="entry name" value="N-acetyltransferase"/>
</dbReference>
<dbReference type="Proteomes" id="UP001498421">
    <property type="component" value="Unassembled WGS sequence"/>
</dbReference>
<dbReference type="InterPro" id="IPR016181">
    <property type="entry name" value="Acyl_CoA_acyltransferase"/>
</dbReference>
<protein>
    <recommendedName>
        <fullName evidence="1">N-acetyltransferase domain-containing protein</fullName>
    </recommendedName>
</protein>
<dbReference type="EMBL" id="JAZAVK010000032">
    <property type="protein sequence ID" value="KAK7429182.1"/>
    <property type="molecule type" value="Genomic_DNA"/>
</dbReference>
<comment type="caution">
    <text evidence="2">The sequence shown here is derived from an EMBL/GenBank/DDBJ whole genome shotgun (WGS) entry which is preliminary data.</text>
</comment>
<dbReference type="SUPFAM" id="SSF55729">
    <property type="entry name" value="Acyl-CoA N-acyltransferases (Nat)"/>
    <property type="match status" value="1"/>
</dbReference>
<dbReference type="PROSITE" id="PS51186">
    <property type="entry name" value="GNAT"/>
    <property type="match status" value="1"/>
</dbReference>
<keyword evidence="3" id="KW-1185">Reference proteome</keyword>
<evidence type="ECO:0000313" key="2">
    <source>
        <dbReference type="EMBL" id="KAK7429182.1"/>
    </source>
</evidence>
<proteinExistence type="predicted"/>
<dbReference type="PANTHER" id="PTHR43792:SF1">
    <property type="entry name" value="N-ACETYLTRANSFERASE DOMAIN-CONTAINING PROTEIN"/>
    <property type="match status" value="1"/>
</dbReference>
<reference evidence="2 3" key="1">
    <citation type="journal article" date="2025" name="Microbiol. Resour. Announc.">
        <title>Draft genome sequences for Neonectria magnoliae and Neonectria punicea, canker pathogens of Liriodendron tulipifera and Acer saccharum in West Virginia.</title>
        <authorList>
            <person name="Petronek H.M."/>
            <person name="Kasson M.T."/>
            <person name="Metheny A.M."/>
            <person name="Stauder C.M."/>
            <person name="Lovett B."/>
            <person name="Lynch S.C."/>
            <person name="Garnas J.R."/>
            <person name="Kasson L.R."/>
            <person name="Stajich J.E."/>
        </authorList>
    </citation>
    <scope>NUCLEOTIDE SEQUENCE [LARGE SCALE GENOMIC DNA]</scope>
    <source>
        <strain evidence="2 3">NRRL 64651</strain>
    </source>
</reference>
<sequence>MAFGHHLSPVELSDEQTHEMIRTRDIIRCWGRRGMGDFAVGVRAKPDDKAEAIYQKGRALGGESKEIRIYEGSLYNELVGSDVQPLESITWVGYAGVRDATTTSIPVQEGEGAPTEPWEEMIELRYGVGLDHWAQGIAKEAAEAVMQWAVSEKGAKRFIAETEKGNTRSGRVLQKLGFSLSGTDYWKEPSELEWERIPQ</sequence>
<dbReference type="InterPro" id="IPR000182">
    <property type="entry name" value="GNAT_dom"/>
</dbReference>
<feature type="domain" description="N-acetyltransferase" evidence="1">
    <location>
        <begin position="40"/>
        <end position="199"/>
    </location>
</feature>
<accession>A0ABR1I8Q1</accession>
<evidence type="ECO:0000313" key="3">
    <source>
        <dbReference type="Proteomes" id="UP001498421"/>
    </source>
</evidence>
<dbReference type="PANTHER" id="PTHR43792">
    <property type="entry name" value="GNAT FAMILY, PUTATIVE (AFU_ORTHOLOGUE AFUA_3G00765)-RELATED-RELATED"/>
    <property type="match status" value="1"/>
</dbReference>
<dbReference type="Gene3D" id="3.40.630.30">
    <property type="match status" value="1"/>
</dbReference>